<dbReference type="SUPFAM" id="SSF46689">
    <property type="entry name" value="Homeodomain-like"/>
    <property type="match status" value="1"/>
</dbReference>
<dbReference type="InterPro" id="IPR009057">
    <property type="entry name" value="Homeodomain-like_sf"/>
</dbReference>
<name>A0ABY8WKA9_9ACTN</name>
<sequence>MASPRRRDRARLPAAERRRQILDATTRLIAERGFWGLSMQDVADDCGLTVPGLLHHVGSKDNLLVAVLEHRDEQDHRSLEAELGMIGEQAGSGMSREQAGPGMSREQAGPGMSREQAGPGMSREQAGPGMIRAEVTERVSLPEICAALVRRNAGQPEIVRLFAVLEAESLAPDHPAHDYFKARQDSTLAQLTELAKELTPEPETLARQIMALMDGLQIQWLRDPARTDLTAAWSAAARTLFPAPE</sequence>
<protein>
    <submittedName>
        <fullName evidence="7">Helix-turn-helix domain-containing protein</fullName>
    </submittedName>
</protein>
<keyword evidence="2 4" id="KW-0238">DNA-binding</keyword>
<evidence type="ECO:0000256" key="1">
    <source>
        <dbReference type="ARBA" id="ARBA00023015"/>
    </source>
</evidence>
<evidence type="ECO:0000256" key="4">
    <source>
        <dbReference type="PROSITE-ProRule" id="PRU00335"/>
    </source>
</evidence>
<dbReference type="Pfam" id="PF00440">
    <property type="entry name" value="TetR_N"/>
    <property type="match status" value="1"/>
</dbReference>
<dbReference type="PANTHER" id="PTHR30055:SF234">
    <property type="entry name" value="HTH-TYPE TRANSCRIPTIONAL REGULATOR BETI"/>
    <property type="match status" value="1"/>
</dbReference>
<accession>A0ABY8WKA9</accession>
<dbReference type="Proteomes" id="UP001240150">
    <property type="component" value="Chromosome"/>
</dbReference>
<dbReference type="InterPro" id="IPR036271">
    <property type="entry name" value="Tet_transcr_reg_TetR-rel_C_sf"/>
</dbReference>
<keyword evidence="1" id="KW-0805">Transcription regulation</keyword>
<feature type="DNA-binding region" description="H-T-H motif" evidence="4">
    <location>
        <begin position="38"/>
        <end position="57"/>
    </location>
</feature>
<feature type="domain" description="HTH tetR-type" evidence="6">
    <location>
        <begin position="15"/>
        <end position="75"/>
    </location>
</feature>
<dbReference type="PRINTS" id="PR00455">
    <property type="entry name" value="HTHTETR"/>
</dbReference>
<proteinExistence type="predicted"/>
<dbReference type="SUPFAM" id="SSF48498">
    <property type="entry name" value="Tetracyclin repressor-like, C-terminal domain"/>
    <property type="match status" value="1"/>
</dbReference>
<dbReference type="RefSeq" id="WP_284919702.1">
    <property type="nucleotide sequence ID" value="NZ_CP126980.1"/>
</dbReference>
<dbReference type="Gene3D" id="1.10.357.10">
    <property type="entry name" value="Tetracycline Repressor, domain 2"/>
    <property type="match status" value="2"/>
</dbReference>
<evidence type="ECO:0000256" key="3">
    <source>
        <dbReference type="ARBA" id="ARBA00023163"/>
    </source>
</evidence>
<evidence type="ECO:0000259" key="6">
    <source>
        <dbReference type="PROSITE" id="PS50977"/>
    </source>
</evidence>
<dbReference type="PROSITE" id="PS50977">
    <property type="entry name" value="HTH_TETR_2"/>
    <property type="match status" value="1"/>
</dbReference>
<reference evidence="7 8" key="1">
    <citation type="submission" date="2023-06" db="EMBL/GenBank/DDBJ databases">
        <authorList>
            <person name="Yushchuk O."/>
            <person name="Binda E."/>
            <person name="Ruckert-Reed C."/>
            <person name="Fedorenko V."/>
            <person name="Kalinowski J."/>
            <person name="Marinelli F."/>
        </authorList>
    </citation>
    <scope>NUCLEOTIDE SEQUENCE [LARGE SCALE GENOMIC DNA]</scope>
    <source>
        <strain evidence="7 8">NRRL 3884</strain>
    </source>
</reference>
<keyword evidence="3" id="KW-0804">Transcription</keyword>
<evidence type="ECO:0000256" key="2">
    <source>
        <dbReference type="ARBA" id="ARBA00023125"/>
    </source>
</evidence>
<evidence type="ECO:0000256" key="5">
    <source>
        <dbReference type="SAM" id="MobiDB-lite"/>
    </source>
</evidence>
<keyword evidence="8" id="KW-1185">Reference proteome</keyword>
<dbReference type="PANTHER" id="PTHR30055">
    <property type="entry name" value="HTH-TYPE TRANSCRIPTIONAL REGULATOR RUTR"/>
    <property type="match status" value="1"/>
</dbReference>
<feature type="region of interest" description="Disordered" evidence="5">
    <location>
        <begin position="91"/>
        <end position="127"/>
    </location>
</feature>
<dbReference type="EMBL" id="CP126980">
    <property type="protein sequence ID" value="WIM98319.1"/>
    <property type="molecule type" value="Genomic_DNA"/>
</dbReference>
<evidence type="ECO:0000313" key="8">
    <source>
        <dbReference type="Proteomes" id="UP001240150"/>
    </source>
</evidence>
<dbReference type="InterPro" id="IPR050109">
    <property type="entry name" value="HTH-type_TetR-like_transc_reg"/>
</dbReference>
<organism evidence="7 8">
    <name type="scientific">Actinoplanes oblitus</name>
    <dbReference type="NCBI Taxonomy" id="3040509"/>
    <lineage>
        <taxon>Bacteria</taxon>
        <taxon>Bacillati</taxon>
        <taxon>Actinomycetota</taxon>
        <taxon>Actinomycetes</taxon>
        <taxon>Micromonosporales</taxon>
        <taxon>Micromonosporaceae</taxon>
        <taxon>Actinoplanes</taxon>
    </lineage>
</organism>
<dbReference type="InterPro" id="IPR001647">
    <property type="entry name" value="HTH_TetR"/>
</dbReference>
<gene>
    <name evidence="7" type="ORF">ACTOB_001917</name>
</gene>
<evidence type="ECO:0000313" key="7">
    <source>
        <dbReference type="EMBL" id="WIM98319.1"/>
    </source>
</evidence>